<organism evidence="2 3">
    <name type="scientific">Sphingobium chlorophenolicum</name>
    <dbReference type="NCBI Taxonomy" id="46429"/>
    <lineage>
        <taxon>Bacteria</taxon>
        <taxon>Pseudomonadati</taxon>
        <taxon>Pseudomonadota</taxon>
        <taxon>Alphaproteobacteria</taxon>
        <taxon>Sphingomonadales</taxon>
        <taxon>Sphingomonadaceae</taxon>
        <taxon>Sphingobium</taxon>
    </lineage>
</organism>
<dbReference type="CDD" id="cd21631">
    <property type="entry name" value="RHH_CopG_NikR-like"/>
    <property type="match status" value="1"/>
</dbReference>
<dbReference type="RefSeq" id="WP_013846862.1">
    <property type="nucleotide sequence ID" value="NZ_JFHR01000001.1"/>
</dbReference>
<proteinExistence type="predicted"/>
<dbReference type="EMBL" id="JFHR01000001">
    <property type="protein sequence ID" value="KEQ55551.1"/>
    <property type="molecule type" value="Genomic_DNA"/>
</dbReference>
<evidence type="ECO:0000259" key="1">
    <source>
        <dbReference type="Pfam" id="PF01402"/>
    </source>
</evidence>
<evidence type="ECO:0000313" key="2">
    <source>
        <dbReference type="EMBL" id="KEQ55551.1"/>
    </source>
</evidence>
<dbReference type="Proteomes" id="UP000028411">
    <property type="component" value="Unassembled WGS sequence"/>
</dbReference>
<feature type="domain" description="Ribbon-helix-helix protein CopG" evidence="1">
    <location>
        <begin position="3"/>
        <end position="37"/>
    </location>
</feature>
<accession>A0A081RK28</accession>
<dbReference type="OrthoDB" id="7451551at2"/>
<name>A0A081RK28_SPHCR</name>
<sequence>MARVTIRIDDALYERLQRRARKVGVSVAELLRPAIDQTADPRGGYVYTTQDEILSCVLQTLSILAASVRRRSPETLEQGMADARALLLEKGLLSPDEQP</sequence>
<dbReference type="AlphaFoldDB" id="A0A081RK28"/>
<protein>
    <submittedName>
        <fullName evidence="2">CopG family transcriptional regulator</fullName>
    </submittedName>
</protein>
<dbReference type="eggNOG" id="ENOG5030XVT">
    <property type="taxonomic scope" value="Bacteria"/>
</dbReference>
<dbReference type="InterPro" id="IPR002145">
    <property type="entry name" value="CopG"/>
</dbReference>
<evidence type="ECO:0000313" key="3">
    <source>
        <dbReference type="Proteomes" id="UP000028411"/>
    </source>
</evidence>
<dbReference type="InterPro" id="IPR010985">
    <property type="entry name" value="Ribbon_hlx_hlx"/>
</dbReference>
<dbReference type="PATRIC" id="fig|46429.4.peg.189"/>
<reference evidence="2 3" key="1">
    <citation type="submission" date="2014-02" db="EMBL/GenBank/DDBJ databases">
        <title>Whole genome sequence of Sphingobium chlorophenolicum NBRC 16172.</title>
        <authorList>
            <person name="Gan H.M."/>
            <person name="Gan H.Y."/>
            <person name="Chew T.H."/>
            <person name="Savka M.A."/>
        </authorList>
    </citation>
    <scope>NUCLEOTIDE SEQUENCE [LARGE SCALE GENOMIC DNA]</scope>
    <source>
        <strain evidence="2 3">NBRC 16172</strain>
    </source>
</reference>
<dbReference type="Pfam" id="PF01402">
    <property type="entry name" value="RHH_1"/>
    <property type="match status" value="1"/>
</dbReference>
<dbReference type="SUPFAM" id="SSF47598">
    <property type="entry name" value="Ribbon-helix-helix"/>
    <property type="match status" value="1"/>
</dbReference>
<gene>
    <name evidence="2" type="ORF">BV95_00190</name>
</gene>
<dbReference type="GO" id="GO:0006355">
    <property type="term" value="P:regulation of DNA-templated transcription"/>
    <property type="evidence" value="ECO:0007669"/>
    <property type="project" value="InterPro"/>
</dbReference>
<comment type="caution">
    <text evidence="2">The sequence shown here is derived from an EMBL/GenBank/DDBJ whole genome shotgun (WGS) entry which is preliminary data.</text>
</comment>